<dbReference type="AlphaFoldDB" id="K1RL54"/>
<protein>
    <submittedName>
        <fullName evidence="1">Conjugative transposon TraN protein</fullName>
    </submittedName>
</protein>
<dbReference type="Pfam" id="PF13595">
    <property type="entry name" value="DUF4138"/>
    <property type="match status" value="1"/>
</dbReference>
<sequence length="78" mass="8512">MKKILLALAFIGCMFAAHAQEKPSTGDLYDGLTRPLTFNRVIPPYALEVTFSKTVHVIFPSAIRYVDLGSSDLLAAKA</sequence>
<dbReference type="EMBL" id="AJWY01014245">
    <property type="protein sequence ID" value="EKC44294.1"/>
    <property type="molecule type" value="Genomic_DNA"/>
</dbReference>
<gene>
    <name evidence="1" type="ORF">LEA_20716</name>
</gene>
<evidence type="ECO:0000313" key="1">
    <source>
        <dbReference type="EMBL" id="EKC44294.1"/>
    </source>
</evidence>
<proteinExistence type="predicted"/>
<organism evidence="1">
    <name type="scientific">human gut metagenome</name>
    <dbReference type="NCBI Taxonomy" id="408170"/>
    <lineage>
        <taxon>unclassified sequences</taxon>
        <taxon>metagenomes</taxon>
        <taxon>organismal metagenomes</taxon>
    </lineage>
</organism>
<accession>K1RL54</accession>
<feature type="non-terminal residue" evidence="1">
    <location>
        <position position="78"/>
    </location>
</feature>
<reference evidence="1" key="1">
    <citation type="journal article" date="2013" name="Environ. Microbiol.">
        <title>Microbiota from the distal guts of lean and obese adolescents exhibit partial functional redundancy besides clear differences in community structure.</title>
        <authorList>
            <person name="Ferrer M."/>
            <person name="Ruiz A."/>
            <person name="Lanza F."/>
            <person name="Haange S.B."/>
            <person name="Oberbach A."/>
            <person name="Till H."/>
            <person name="Bargiela R."/>
            <person name="Campoy C."/>
            <person name="Segura M.T."/>
            <person name="Richter M."/>
            <person name="von Bergen M."/>
            <person name="Seifert J."/>
            <person name="Suarez A."/>
        </authorList>
    </citation>
    <scope>NUCLEOTIDE SEQUENCE</scope>
</reference>
<dbReference type="InterPro" id="IPR022298">
    <property type="entry name" value="Conjug_transposon_TraN"/>
</dbReference>
<comment type="caution">
    <text evidence="1">The sequence shown here is derived from an EMBL/GenBank/DDBJ whole genome shotgun (WGS) entry which is preliminary data.</text>
</comment>
<name>K1RL54_9ZZZZ</name>